<dbReference type="Proteomes" id="UP000288805">
    <property type="component" value="Unassembled WGS sequence"/>
</dbReference>
<dbReference type="PANTHER" id="PTHR48475">
    <property type="entry name" value="RIBONUCLEASE H"/>
    <property type="match status" value="1"/>
</dbReference>
<dbReference type="EMBL" id="QGNW01000511">
    <property type="protein sequence ID" value="RVW69019.1"/>
    <property type="molecule type" value="Genomic_DNA"/>
</dbReference>
<dbReference type="InterPro" id="IPR012337">
    <property type="entry name" value="RNaseH-like_sf"/>
</dbReference>
<dbReference type="InterPro" id="IPR043128">
    <property type="entry name" value="Rev_trsase/Diguanyl_cyclase"/>
</dbReference>
<organism evidence="3 4">
    <name type="scientific">Vitis vinifera</name>
    <name type="common">Grape</name>
    <dbReference type="NCBI Taxonomy" id="29760"/>
    <lineage>
        <taxon>Eukaryota</taxon>
        <taxon>Viridiplantae</taxon>
        <taxon>Streptophyta</taxon>
        <taxon>Embryophyta</taxon>
        <taxon>Tracheophyta</taxon>
        <taxon>Spermatophyta</taxon>
        <taxon>Magnoliopsida</taxon>
        <taxon>eudicotyledons</taxon>
        <taxon>Gunneridae</taxon>
        <taxon>Pentapetalae</taxon>
        <taxon>rosids</taxon>
        <taxon>Vitales</taxon>
        <taxon>Vitaceae</taxon>
        <taxon>Viteae</taxon>
        <taxon>Vitis</taxon>
    </lineage>
</organism>
<dbReference type="CDD" id="cd01647">
    <property type="entry name" value="RT_LTR"/>
    <property type="match status" value="1"/>
</dbReference>
<protein>
    <submittedName>
        <fullName evidence="3">Retrovirus-related Pol polyprotein from transposon 297</fullName>
    </submittedName>
</protein>
<dbReference type="InterPro" id="IPR001584">
    <property type="entry name" value="Integrase_cat-core"/>
</dbReference>
<sequence length="581" mass="66843">MPFGLKNAGATYQRAATTLFHDMMHRDIEVYMDDMIVKSRDKANHVAALQRFFERIRQFKLRLNPKKCTFGVTSGKLLGHIVSERGIENQPTVWNDDCQHAFEKIKECLLSLPVLVPPTPERPLLLYLSVSDMPLRCMLAYLNDSGKKRAIYYPKFDIQYVTQKSVKLSIVAYHLASLPVSDDRPINDDFPDEQFVLVTSIAGWRLYFDGAANQLGFGIDILLISPQDLGINSWRSTGFQLGYSANSRFEELRYIHLPKAENQFADALATLASMIKIPVGVTTIARGLIIVMFRPCLCRSSNERDCCQFVQRCPECQMHGDLIHVPPSELHTLTSPWPFSVWGIDVIGKISPKSSSRHEYILVVVDYFNKCEMDTMIQEYGIQYHRSSTYRPQTNGAVEAANKNIKRILRKMVKTSRDWSEKLHFALWAYRTSFYTSTEATPYSLVYGMETVLPVEIEMGSLRVALEQQIFETEWAQSCYDQLSLLDERRLRAVDHVQAYQRKMIRALKKKVKPRKFQKGDLVLKVLRGLISDPRGKFRPTWRGSYVIRDLTREGATWLTDLDGNQFTEPVNVDRLKKFYA</sequence>
<dbReference type="Pfam" id="PF00078">
    <property type="entry name" value="RVT_1"/>
    <property type="match status" value="1"/>
</dbReference>
<evidence type="ECO:0000259" key="1">
    <source>
        <dbReference type="PROSITE" id="PS50878"/>
    </source>
</evidence>
<evidence type="ECO:0000259" key="2">
    <source>
        <dbReference type="PROSITE" id="PS50994"/>
    </source>
</evidence>
<dbReference type="InterPro" id="IPR000477">
    <property type="entry name" value="RT_dom"/>
</dbReference>
<name>A0A438G9Y9_VITVI</name>
<feature type="domain" description="Reverse transcriptase" evidence="1">
    <location>
        <begin position="1"/>
        <end position="82"/>
    </location>
</feature>
<feature type="domain" description="Integrase catalytic" evidence="2">
    <location>
        <begin position="368"/>
        <end position="450"/>
    </location>
</feature>
<reference evidence="3 4" key="1">
    <citation type="journal article" date="2018" name="PLoS Genet.">
        <title>Population sequencing reveals clonal diversity and ancestral inbreeding in the grapevine cultivar Chardonnay.</title>
        <authorList>
            <person name="Roach M.J."/>
            <person name="Johnson D.L."/>
            <person name="Bohlmann J."/>
            <person name="van Vuuren H.J."/>
            <person name="Jones S.J."/>
            <person name="Pretorius I.S."/>
            <person name="Schmidt S.A."/>
            <person name="Borneman A.R."/>
        </authorList>
    </citation>
    <scope>NUCLEOTIDE SEQUENCE [LARGE SCALE GENOMIC DNA]</scope>
    <source>
        <strain evidence="4">cv. Chardonnay</strain>
        <tissue evidence="3">Leaf</tissue>
    </source>
</reference>
<dbReference type="Gene3D" id="3.30.420.10">
    <property type="entry name" value="Ribonuclease H-like superfamily/Ribonuclease H"/>
    <property type="match status" value="2"/>
</dbReference>
<dbReference type="GO" id="GO:0003676">
    <property type="term" value="F:nucleic acid binding"/>
    <property type="evidence" value="ECO:0007669"/>
    <property type="project" value="InterPro"/>
</dbReference>
<dbReference type="InterPro" id="IPR043502">
    <property type="entry name" value="DNA/RNA_pol_sf"/>
</dbReference>
<comment type="caution">
    <text evidence="3">The sequence shown here is derived from an EMBL/GenBank/DDBJ whole genome shotgun (WGS) entry which is preliminary data.</text>
</comment>
<dbReference type="SUPFAM" id="SSF53098">
    <property type="entry name" value="Ribonuclease H-like"/>
    <property type="match status" value="1"/>
</dbReference>
<dbReference type="InterPro" id="IPR036397">
    <property type="entry name" value="RNaseH_sf"/>
</dbReference>
<dbReference type="Gene3D" id="3.30.70.270">
    <property type="match status" value="1"/>
</dbReference>
<proteinExistence type="predicted"/>
<dbReference type="PANTHER" id="PTHR48475:SF1">
    <property type="entry name" value="RNASE H TYPE-1 DOMAIN-CONTAINING PROTEIN"/>
    <property type="match status" value="1"/>
</dbReference>
<dbReference type="PROSITE" id="PS50878">
    <property type="entry name" value="RT_POL"/>
    <property type="match status" value="1"/>
</dbReference>
<evidence type="ECO:0000313" key="4">
    <source>
        <dbReference type="Proteomes" id="UP000288805"/>
    </source>
</evidence>
<dbReference type="Pfam" id="PF17919">
    <property type="entry name" value="RT_RNaseH_2"/>
    <property type="match status" value="1"/>
</dbReference>
<dbReference type="AlphaFoldDB" id="A0A438G9Y9"/>
<dbReference type="PROSITE" id="PS50994">
    <property type="entry name" value="INTEGRASE"/>
    <property type="match status" value="1"/>
</dbReference>
<gene>
    <name evidence="3" type="primary">pol_1140</name>
    <name evidence="3" type="ORF">CK203_061098</name>
</gene>
<evidence type="ECO:0000313" key="3">
    <source>
        <dbReference type="EMBL" id="RVW69019.1"/>
    </source>
</evidence>
<dbReference type="SUPFAM" id="SSF56672">
    <property type="entry name" value="DNA/RNA polymerases"/>
    <property type="match status" value="1"/>
</dbReference>
<dbReference type="GO" id="GO:0015074">
    <property type="term" value="P:DNA integration"/>
    <property type="evidence" value="ECO:0007669"/>
    <property type="project" value="InterPro"/>
</dbReference>
<dbReference type="InterPro" id="IPR041577">
    <property type="entry name" value="RT_RNaseH_2"/>
</dbReference>
<accession>A0A438G9Y9</accession>